<accession>A0AAV9ZCV8</accession>
<organism evidence="2 3">
    <name type="scientific">Favolaschia claudopus</name>
    <dbReference type="NCBI Taxonomy" id="2862362"/>
    <lineage>
        <taxon>Eukaryota</taxon>
        <taxon>Fungi</taxon>
        <taxon>Dikarya</taxon>
        <taxon>Basidiomycota</taxon>
        <taxon>Agaricomycotina</taxon>
        <taxon>Agaricomycetes</taxon>
        <taxon>Agaricomycetidae</taxon>
        <taxon>Agaricales</taxon>
        <taxon>Marasmiineae</taxon>
        <taxon>Mycenaceae</taxon>
        <taxon>Favolaschia</taxon>
    </lineage>
</organism>
<name>A0AAV9ZCV8_9AGAR</name>
<sequence>MCNAEKGDDAPVGIHMPVDGARERVAKGGAFGSTESGRGLGYSGGRSKGDQGWVKQKWRLVKESVGLRMRNQCDDGEVDGMVLVDENGGGAWDGGIKTSVKLGRKRKWCG</sequence>
<evidence type="ECO:0000313" key="2">
    <source>
        <dbReference type="EMBL" id="KAK6977954.1"/>
    </source>
</evidence>
<keyword evidence="3" id="KW-1185">Reference proteome</keyword>
<evidence type="ECO:0000256" key="1">
    <source>
        <dbReference type="SAM" id="MobiDB-lite"/>
    </source>
</evidence>
<dbReference type="AlphaFoldDB" id="A0AAV9ZCV8"/>
<protein>
    <submittedName>
        <fullName evidence="2">Uncharacterized protein</fullName>
    </submittedName>
</protein>
<proteinExistence type="predicted"/>
<dbReference type="Proteomes" id="UP001362999">
    <property type="component" value="Unassembled WGS sequence"/>
</dbReference>
<gene>
    <name evidence="2" type="ORF">R3P38DRAFT_2809447</name>
</gene>
<comment type="caution">
    <text evidence="2">The sequence shown here is derived from an EMBL/GenBank/DDBJ whole genome shotgun (WGS) entry which is preliminary data.</text>
</comment>
<evidence type="ECO:0000313" key="3">
    <source>
        <dbReference type="Proteomes" id="UP001362999"/>
    </source>
</evidence>
<feature type="region of interest" description="Disordered" evidence="1">
    <location>
        <begin position="29"/>
        <end position="50"/>
    </location>
</feature>
<dbReference type="EMBL" id="JAWWNJ010000162">
    <property type="protein sequence ID" value="KAK6977954.1"/>
    <property type="molecule type" value="Genomic_DNA"/>
</dbReference>
<reference evidence="2 3" key="1">
    <citation type="journal article" date="2024" name="J Genomics">
        <title>Draft genome sequencing and assembly of Favolaschia claudopus CIRM-BRFM 2984 isolated from oak limbs.</title>
        <authorList>
            <person name="Navarro D."/>
            <person name="Drula E."/>
            <person name="Chaduli D."/>
            <person name="Cazenave R."/>
            <person name="Ahrendt S."/>
            <person name="Wang J."/>
            <person name="Lipzen A."/>
            <person name="Daum C."/>
            <person name="Barry K."/>
            <person name="Grigoriev I.V."/>
            <person name="Favel A."/>
            <person name="Rosso M.N."/>
            <person name="Martin F."/>
        </authorList>
    </citation>
    <scope>NUCLEOTIDE SEQUENCE [LARGE SCALE GENOMIC DNA]</scope>
    <source>
        <strain evidence="2 3">CIRM-BRFM 2984</strain>
    </source>
</reference>